<evidence type="ECO:0000256" key="4">
    <source>
        <dbReference type="ARBA" id="ARBA00022723"/>
    </source>
</evidence>
<dbReference type="InterPro" id="IPR001261">
    <property type="entry name" value="ArgE/DapE_CS"/>
</dbReference>
<dbReference type="EC" id="3.4.13.-" evidence="10"/>
<dbReference type="Pfam" id="PF07687">
    <property type="entry name" value="M20_dimer"/>
    <property type="match status" value="1"/>
</dbReference>
<dbReference type="InterPro" id="IPR002933">
    <property type="entry name" value="Peptidase_M20"/>
</dbReference>
<dbReference type="Gene3D" id="3.40.630.10">
    <property type="entry name" value="Zn peptidases"/>
    <property type="match status" value="1"/>
</dbReference>
<comment type="cofactor">
    <cofactor evidence="1">
        <name>Zn(2+)</name>
        <dbReference type="ChEBI" id="CHEBI:29105"/>
    </cofactor>
</comment>
<evidence type="ECO:0000256" key="5">
    <source>
        <dbReference type="ARBA" id="ARBA00022801"/>
    </source>
</evidence>
<evidence type="ECO:0000256" key="2">
    <source>
        <dbReference type="ARBA" id="ARBA00006247"/>
    </source>
</evidence>
<dbReference type="Proteomes" id="UP001164803">
    <property type="component" value="Chromosome"/>
</dbReference>
<feature type="domain" description="Peptidase M20 dimerisation" evidence="9">
    <location>
        <begin position="257"/>
        <end position="362"/>
    </location>
</feature>
<dbReference type="PROSITE" id="PS00758">
    <property type="entry name" value="ARGE_DAPE_CPG2_1"/>
    <property type="match status" value="1"/>
</dbReference>
<dbReference type="InterPro" id="IPR050072">
    <property type="entry name" value="Peptidase_M20A"/>
</dbReference>
<dbReference type="NCBIfam" id="TIGR01887">
    <property type="entry name" value="dipeptidaselike"/>
    <property type="match status" value="1"/>
</dbReference>
<dbReference type="NCBIfam" id="NF005591">
    <property type="entry name" value="PRK07318.1"/>
    <property type="match status" value="1"/>
</dbReference>
<name>A0ABY6YWY4_9BACL</name>
<evidence type="ECO:0000256" key="8">
    <source>
        <dbReference type="ARBA" id="ARBA00023049"/>
    </source>
</evidence>
<organism evidence="10 11">
    <name type="scientific">Alicyclobacillus dauci</name>
    <dbReference type="NCBI Taxonomy" id="1475485"/>
    <lineage>
        <taxon>Bacteria</taxon>
        <taxon>Bacillati</taxon>
        <taxon>Bacillota</taxon>
        <taxon>Bacilli</taxon>
        <taxon>Bacillales</taxon>
        <taxon>Alicyclobacillaceae</taxon>
        <taxon>Alicyclobacillus</taxon>
    </lineage>
</organism>
<evidence type="ECO:0000313" key="10">
    <source>
        <dbReference type="EMBL" id="WAH35082.1"/>
    </source>
</evidence>
<accession>A0ABY6YWY4</accession>
<reference evidence="10" key="1">
    <citation type="submission" date="2022-08" db="EMBL/GenBank/DDBJ databases">
        <title>Alicyclobacillus dauci DSM2870, complete genome.</title>
        <authorList>
            <person name="Wang Q."/>
            <person name="Cai R."/>
            <person name="Wang Z."/>
        </authorList>
    </citation>
    <scope>NUCLEOTIDE SEQUENCE</scope>
    <source>
        <strain evidence="10">DSM 28700</strain>
    </source>
</reference>
<dbReference type="RefSeq" id="WP_268041945.1">
    <property type="nucleotide sequence ID" value="NZ_CP104064.1"/>
</dbReference>
<dbReference type="Gene3D" id="3.30.70.360">
    <property type="match status" value="2"/>
</dbReference>
<dbReference type="PROSITE" id="PS00759">
    <property type="entry name" value="ARGE_DAPE_CPG2_2"/>
    <property type="match status" value="1"/>
</dbReference>
<dbReference type="InterPro" id="IPR036264">
    <property type="entry name" value="Bact_exopeptidase_dim_dom"/>
</dbReference>
<comment type="similarity">
    <text evidence="2">Belongs to the peptidase M20A family.</text>
</comment>
<dbReference type="EMBL" id="CP104064">
    <property type="protein sequence ID" value="WAH35082.1"/>
    <property type="molecule type" value="Genomic_DNA"/>
</dbReference>
<keyword evidence="11" id="KW-1185">Reference proteome</keyword>
<evidence type="ECO:0000313" key="11">
    <source>
        <dbReference type="Proteomes" id="UP001164803"/>
    </source>
</evidence>
<evidence type="ECO:0000259" key="9">
    <source>
        <dbReference type="Pfam" id="PF07687"/>
    </source>
</evidence>
<sequence>MIKEYIEQNRDVIVSTLQDLLRIESVKGHPIQGGPFGMGPASALNYILSLAEERGFVTKNVDGYAGHIEYGEGEEYVAVVSHLDVVPAGDGWTHPPYGAEIHGGRVYARGAIDDKGPAMSTVWALFALKELGIQPKRKIRLIFGLDEESDWQCMEHYFRYEPKPIGGFTPDASFPLIYAEKGLTTFRIDIPADAESMSLQVLSFEGGERFNMVADHAVARVDCHSATAANEFALRLRKSAKEAQMTTSIESEDCIVTVQVNGVSAHASRPDSGVNAVIQLAQLLGSGTVSNSSMWRTIGSWDTKGRGLGIDTEDEETGPLTANLGKAELVDGTYRFYINIRFPIRLKVDQLLQTAQSYLSDKWQVSVIEHLPPLYIDPQSVLVQTLMDVYRSFFDDGLEPRTIGGATYARAIPNAVAFGALLPGRDDFAHKVDENWIVDDFLTCIEIYAEAMTQLSNKL</sequence>
<dbReference type="Pfam" id="PF01546">
    <property type="entry name" value="Peptidase_M20"/>
    <property type="match status" value="1"/>
</dbReference>
<evidence type="ECO:0000256" key="3">
    <source>
        <dbReference type="ARBA" id="ARBA00022670"/>
    </source>
</evidence>
<protein>
    <submittedName>
        <fullName evidence="10">Dipeptidase PepV</fullName>
        <ecNumber evidence="10">3.4.13.-</ecNumber>
    </submittedName>
</protein>
<gene>
    <name evidence="10" type="primary">pepV</name>
    <name evidence="10" type="ORF">NZD86_12180</name>
</gene>
<keyword evidence="8" id="KW-0482">Metalloprotease</keyword>
<dbReference type="InterPro" id="IPR010964">
    <property type="entry name" value="M20A_pepV-rel"/>
</dbReference>
<evidence type="ECO:0000256" key="1">
    <source>
        <dbReference type="ARBA" id="ARBA00001947"/>
    </source>
</evidence>
<keyword evidence="3" id="KW-0645">Protease</keyword>
<evidence type="ECO:0000256" key="6">
    <source>
        <dbReference type="ARBA" id="ARBA00022833"/>
    </source>
</evidence>
<dbReference type="SUPFAM" id="SSF55031">
    <property type="entry name" value="Bacterial exopeptidase dimerisation domain"/>
    <property type="match status" value="1"/>
</dbReference>
<dbReference type="PANTHER" id="PTHR43808:SF31">
    <property type="entry name" value="N-ACETYL-L-CITRULLINE DEACETYLASE"/>
    <property type="match status" value="1"/>
</dbReference>
<keyword evidence="7 10" id="KW-0224">Dipeptidase</keyword>
<keyword evidence="5 10" id="KW-0378">Hydrolase</keyword>
<dbReference type="GO" id="GO:0016805">
    <property type="term" value="F:dipeptidase activity"/>
    <property type="evidence" value="ECO:0007669"/>
    <property type="project" value="UniProtKB-KW"/>
</dbReference>
<keyword evidence="6" id="KW-0862">Zinc</keyword>
<evidence type="ECO:0000256" key="7">
    <source>
        <dbReference type="ARBA" id="ARBA00022997"/>
    </source>
</evidence>
<keyword evidence="4" id="KW-0479">Metal-binding</keyword>
<dbReference type="SUPFAM" id="SSF53187">
    <property type="entry name" value="Zn-dependent exopeptidases"/>
    <property type="match status" value="1"/>
</dbReference>
<dbReference type="PANTHER" id="PTHR43808">
    <property type="entry name" value="ACETYLORNITHINE DEACETYLASE"/>
    <property type="match status" value="1"/>
</dbReference>
<dbReference type="InterPro" id="IPR011650">
    <property type="entry name" value="Peptidase_M20_dimer"/>
</dbReference>
<proteinExistence type="inferred from homology"/>